<dbReference type="FunFam" id="3.40.50.300:FF:000084">
    <property type="entry name" value="Guanylate kinase"/>
    <property type="match status" value="1"/>
</dbReference>
<evidence type="ECO:0000256" key="4">
    <source>
        <dbReference type="ARBA" id="ARBA00016296"/>
    </source>
</evidence>
<dbReference type="Pfam" id="PF00625">
    <property type="entry name" value="Guanylate_kin"/>
    <property type="match status" value="1"/>
</dbReference>
<comment type="catalytic activity">
    <reaction evidence="11">
        <text>GMP + ATP = GDP + ADP</text>
        <dbReference type="Rhea" id="RHEA:20780"/>
        <dbReference type="ChEBI" id="CHEBI:30616"/>
        <dbReference type="ChEBI" id="CHEBI:58115"/>
        <dbReference type="ChEBI" id="CHEBI:58189"/>
        <dbReference type="ChEBI" id="CHEBI:456216"/>
        <dbReference type="EC" id="2.7.4.8"/>
    </reaction>
</comment>
<keyword evidence="5 11" id="KW-0963">Cytoplasm</keyword>
<evidence type="ECO:0000256" key="3">
    <source>
        <dbReference type="ARBA" id="ARBA00012961"/>
    </source>
</evidence>
<dbReference type="SMART" id="SM00072">
    <property type="entry name" value="GuKc"/>
    <property type="match status" value="1"/>
</dbReference>
<feature type="domain" description="Guanylate kinase-like" evidence="12">
    <location>
        <begin position="4"/>
        <end position="186"/>
    </location>
</feature>
<dbReference type="OrthoDB" id="9808150at2"/>
<evidence type="ECO:0000256" key="5">
    <source>
        <dbReference type="ARBA" id="ARBA00022490"/>
    </source>
</evidence>
<evidence type="ECO:0000313" key="13">
    <source>
        <dbReference type="EMBL" id="AIN47013.1"/>
    </source>
</evidence>
<dbReference type="InterPro" id="IPR017665">
    <property type="entry name" value="Guanylate_kinase"/>
</dbReference>
<accession>A0A088NA33</accession>
<dbReference type="GO" id="GO:0004385">
    <property type="term" value="F:GMP kinase activity"/>
    <property type="evidence" value="ECO:0007669"/>
    <property type="project" value="UniProtKB-UniRule"/>
</dbReference>
<comment type="similarity">
    <text evidence="2 11">Belongs to the guanylate kinase family.</text>
</comment>
<dbReference type="KEGG" id="bcib:IM45_260"/>
<reference evidence="13 14" key="1">
    <citation type="journal article" date="2014" name="MBio">
        <title>Differential genome evolution between companion symbionts in an insect-bacterial symbiosis.</title>
        <authorList>
            <person name="Bennett G.M."/>
            <person name="McCutcheon J.P."/>
            <person name="MacDonald B.R."/>
            <person name="Romanovicz D."/>
            <person name="Moran N.A."/>
        </authorList>
    </citation>
    <scope>NUCLEOTIDE SEQUENCE [LARGE SCALE GENOMIC DNA]</scope>
    <source>
        <strain evidence="13 14">BGSS</strain>
    </source>
</reference>
<dbReference type="Gene3D" id="3.30.63.10">
    <property type="entry name" value="Guanylate Kinase phosphate binding domain"/>
    <property type="match status" value="1"/>
</dbReference>
<dbReference type="FunFam" id="3.30.63.10:FF:000002">
    <property type="entry name" value="Guanylate kinase 1"/>
    <property type="match status" value="1"/>
</dbReference>
<keyword evidence="6 11" id="KW-0808">Transferase</keyword>
<evidence type="ECO:0000256" key="2">
    <source>
        <dbReference type="ARBA" id="ARBA00005790"/>
    </source>
</evidence>
<evidence type="ECO:0000256" key="7">
    <source>
        <dbReference type="ARBA" id="ARBA00022741"/>
    </source>
</evidence>
<comment type="function">
    <text evidence="11">Essential for recycling GMP and indirectly, cGMP.</text>
</comment>
<dbReference type="HAMAP" id="MF_00328">
    <property type="entry name" value="Guanylate_kinase"/>
    <property type="match status" value="1"/>
</dbReference>
<dbReference type="PROSITE" id="PS50052">
    <property type="entry name" value="GUANYLATE_KINASE_2"/>
    <property type="match status" value="1"/>
</dbReference>
<dbReference type="InterPro" id="IPR008144">
    <property type="entry name" value="Guanylate_kin-like_dom"/>
</dbReference>
<sequence length="209" mass="24037">MIQGMLYIISAPSGAGKSSLIHALLRTQQLSLYETQISISYTTRAMRPGEVHGKHYYFVSVEEFKHMMATDAFLEHAIIFNNYYGTSRAAIQRMLRNGVDVFLDIDWQGAQQIRTMIPEARSIFIMPPSKEELDRRLQSRGQDSQSIIAQRIAQAVAEMIHYTEYNYLVINDDFHTALCDLKTIISAERLQLKRQKLRHDALISKLLVE</sequence>
<dbReference type="NCBIfam" id="TIGR03263">
    <property type="entry name" value="guanyl_kin"/>
    <property type="match status" value="1"/>
</dbReference>
<protein>
    <recommendedName>
        <fullName evidence="4 11">Guanylate kinase</fullName>
        <ecNumber evidence="3 11">2.7.4.8</ecNumber>
    </recommendedName>
    <alternativeName>
        <fullName evidence="10 11">GMP kinase</fullName>
    </alternativeName>
</protein>
<dbReference type="PROSITE" id="PS00856">
    <property type="entry name" value="GUANYLATE_KINASE_1"/>
    <property type="match status" value="1"/>
</dbReference>
<dbReference type="Gene3D" id="3.40.50.300">
    <property type="entry name" value="P-loop containing nucleotide triphosphate hydrolases"/>
    <property type="match status" value="1"/>
</dbReference>
<name>A0A088NA33_9GAMM</name>
<dbReference type="EMBL" id="CP008985">
    <property type="protein sequence ID" value="AIN47013.1"/>
    <property type="molecule type" value="Genomic_DNA"/>
</dbReference>
<dbReference type="CDD" id="cd00071">
    <property type="entry name" value="GMPK"/>
    <property type="match status" value="1"/>
</dbReference>
<evidence type="ECO:0000256" key="6">
    <source>
        <dbReference type="ARBA" id="ARBA00022679"/>
    </source>
</evidence>
<organism evidence="13 14">
    <name type="scientific">Candidatus Palibaumannia cicadellinicola</name>
    <dbReference type="NCBI Taxonomy" id="186490"/>
    <lineage>
        <taxon>Bacteria</taxon>
        <taxon>Pseudomonadati</taxon>
        <taxon>Pseudomonadota</taxon>
        <taxon>Gammaproteobacteria</taxon>
        <taxon>Candidatus Palibaumannia</taxon>
    </lineage>
</organism>
<dbReference type="AlphaFoldDB" id="A0A088NA33"/>
<gene>
    <name evidence="11" type="primary">gmk</name>
    <name evidence="13" type="ORF">IM45_260</name>
</gene>
<comment type="subcellular location">
    <subcellularLocation>
        <location evidence="1 11">Cytoplasm</location>
    </subcellularLocation>
</comment>
<keyword evidence="9 11" id="KW-0067">ATP-binding</keyword>
<dbReference type="InterPro" id="IPR027417">
    <property type="entry name" value="P-loop_NTPase"/>
</dbReference>
<keyword evidence="7 11" id="KW-0547">Nucleotide-binding</keyword>
<evidence type="ECO:0000259" key="12">
    <source>
        <dbReference type="PROSITE" id="PS50052"/>
    </source>
</evidence>
<evidence type="ECO:0000256" key="11">
    <source>
        <dbReference type="HAMAP-Rule" id="MF_00328"/>
    </source>
</evidence>
<dbReference type="RefSeq" id="WP_038499462.1">
    <property type="nucleotide sequence ID" value="NZ_CP008985.1"/>
</dbReference>
<dbReference type="InterPro" id="IPR008145">
    <property type="entry name" value="GK/Ca_channel_bsu"/>
</dbReference>
<evidence type="ECO:0000256" key="1">
    <source>
        <dbReference type="ARBA" id="ARBA00004496"/>
    </source>
</evidence>
<dbReference type="GO" id="GO:0005524">
    <property type="term" value="F:ATP binding"/>
    <property type="evidence" value="ECO:0007669"/>
    <property type="project" value="UniProtKB-UniRule"/>
</dbReference>
<proteinExistence type="inferred from homology"/>
<keyword evidence="8 11" id="KW-0418">Kinase</keyword>
<evidence type="ECO:0000256" key="9">
    <source>
        <dbReference type="ARBA" id="ARBA00022840"/>
    </source>
</evidence>
<dbReference type="EC" id="2.7.4.8" evidence="3 11"/>
<dbReference type="eggNOG" id="COG0194">
    <property type="taxonomic scope" value="Bacteria"/>
</dbReference>
<feature type="binding site" evidence="11">
    <location>
        <begin position="11"/>
        <end position="18"/>
    </location>
    <ligand>
        <name>ATP</name>
        <dbReference type="ChEBI" id="CHEBI:30616"/>
    </ligand>
</feature>
<dbReference type="SUPFAM" id="SSF52540">
    <property type="entry name" value="P-loop containing nucleoside triphosphate hydrolases"/>
    <property type="match status" value="1"/>
</dbReference>
<dbReference type="PANTHER" id="PTHR23117:SF13">
    <property type="entry name" value="GUANYLATE KINASE"/>
    <property type="match status" value="1"/>
</dbReference>
<evidence type="ECO:0000256" key="8">
    <source>
        <dbReference type="ARBA" id="ARBA00022777"/>
    </source>
</evidence>
<dbReference type="PANTHER" id="PTHR23117">
    <property type="entry name" value="GUANYLATE KINASE-RELATED"/>
    <property type="match status" value="1"/>
</dbReference>
<dbReference type="GO" id="GO:0005829">
    <property type="term" value="C:cytosol"/>
    <property type="evidence" value="ECO:0007669"/>
    <property type="project" value="TreeGrafter"/>
</dbReference>
<dbReference type="InterPro" id="IPR020590">
    <property type="entry name" value="Guanylate_kinase_CS"/>
</dbReference>
<evidence type="ECO:0000313" key="14">
    <source>
        <dbReference type="Proteomes" id="UP000067325"/>
    </source>
</evidence>
<evidence type="ECO:0000256" key="10">
    <source>
        <dbReference type="ARBA" id="ARBA00030128"/>
    </source>
</evidence>
<dbReference type="Proteomes" id="UP000067325">
    <property type="component" value="Chromosome"/>
</dbReference>